<evidence type="ECO:0000313" key="1">
    <source>
        <dbReference type="EMBL" id="KAG2207115.1"/>
    </source>
</evidence>
<dbReference type="Proteomes" id="UP000650833">
    <property type="component" value="Unassembled WGS sequence"/>
</dbReference>
<comment type="caution">
    <text evidence="1">The sequence shown here is derived from an EMBL/GenBank/DDBJ whole genome shotgun (WGS) entry which is preliminary data.</text>
</comment>
<organism evidence="1 2">
    <name type="scientific">Mucor plumbeus</name>
    <dbReference type="NCBI Taxonomy" id="97098"/>
    <lineage>
        <taxon>Eukaryota</taxon>
        <taxon>Fungi</taxon>
        <taxon>Fungi incertae sedis</taxon>
        <taxon>Mucoromycota</taxon>
        <taxon>Mucoromycotina</taxon>
        <taxon>Mucoromycetes</taxon>
        <taxon>Mucorales</taxon>
        <taxon>Mucorineae</taxon>
        <taxon>Mucoraceae</taxon>
        <taxon>Mucor</taxon>
    </lineage>
</organism>
<accession>A0A8H7RAV7</accession>
<feature type="non-terminal residue" evidence="1">
    <location>
        <position position="489"/>
    </location>
</feature>
<gene>
    <name evidence="1" type="ORF">INT46_004091</name>
</gene>
<reference evidence="1" key="1">
    <citation type="submission" date="2020-12" db="EMBL/GenBank/DDBJ databases">
        <title>Metabolic potential, ecology and presence of endohyphal bacteria is reflected in genomic diversity of Mucoromycotina.</title>
        <authorList>
            <person name="Muszewska A."/>
            <person name="Okrasinska A."/>
            <person name="Steczkiewicz K."/>
            <person name="Drgas O."/>
            <person name="Orlowska M."/>
            <person name="Perlinska-Lenart U."/>
            <person name="Aleksandrzak-Piekarczyk T."/>
            <person name="Szatraj K."/>
            <person name="Zielenkiewicz U."/>
            <person name="Pilsyk S."/>
            <person name="Malc E."/>
            <person name="Mieczkowski P."/>
            <person name="Kruszewska J.S."/>
            <person name="Biernat P."/>
            <person name="Pawlowska J."/>
        </authorList>
    </citation>
    <scope>NUCLEOTIDE SEQUENCE</scope>
    <source>
        <strain evidence="1">CBS 226.32</strain>
    </source>
</reference>
<feature type="non-terminal residue" evidence="1">
    <location>
        <position position="1"/>
    </location>
</feature>
<evidence type="ECO:0000313" key="2">
    <source>
        <dbReference type="Proteomes" id="UP000650833"/>
    </source>
</evidence>
<dbReference type="OrthoDB" id="2221424at2759"/>
<dbReference type="EMBL" id="JAEPRC010000135">
    <property type="protein sequence ID" value="KAG2207115.1"/>
    <property type="molecule type" value="Genomic_DNA"/>
</dbReference>
<keyword evidence="2" id="KW-1185">Reference proteome</keyword>
<protein>
    <submittedName>
        <fullName evidence="1">Uncharacterized protein</fullName>
    </submittedName>
</protein>
<proteinExistence type="predicted"/>
<name>A0A8H7RAV7_9FUNG</name>
<dbReference type="AlphaFoldDB" id="A0A8H7RAV7"/>
<sequence>NGERQHAPVDDILNYPISSNPKLKLYLQGLTCGYLMNEICTDPEVRMLLTEICNAVVQVLSTFNPLKNAPDGIHDVILFDSAAFKENEGEHSFYKYIINDSFIDINVVEIRNYYEHHAWSGRDISMGAMQKSFTMVQIANSFLPPVILNNKNYSDNSSKLIKKEKVERRKEIDFLPPNTFYVYAHVKNSSIDFILNKVIEVTLSNGKNQKSRFTVKEKGIPMESIVDSVCDHLLSHLQILGFDGDNNALFQRCCQHQLKDGLSIENYSSFWNHLKQLINTWIDTDYIPSKNELNLCQPIYIKSRCGCTIQVSHQMILEIGLKPTIINIATLIASSIVDNDFSGLYDVSVLIITGFYENSDAFYQYYCIKLIREKLYSYLQIHERRATVFFNFEEFEACMFLENWVTDADQILEKGRYSQISSTGYMVRFSLDEGIDEVVGVYEYDGKSYKKPKRLNNAYTFMILEKGQIIDQKGFTKSFFARNCDVKKI</sequence>